<accession>A0A4S4L7M0</accession>
<dbReference type="AlphaFoldDB" id="A0A4S4L7M0"/>
<dbReference type="InterPro" id="IPR050546">
    <property type="entry name" value="Glycosyl_Hydrlase_16"/>
</dbReference>
<evidence type="ECO:0000256" key="1">
    <source>
        <dbReference type="ARBA" id="ARBA00006865"/>
    </source>
</evidence>
<feature type="compositionally biased region" description="Polar residues" evidence="2">
    <location>
        <begin position="182"/>
        <end position="192"/>
    </location>
</feature>
<feature type="region of interest" description="Disordered" evidence="2">
    <location>
        <begin position="1"/>
        <end position="118"/>
    </location>
</feature>
<dbReference type="EMBL" id="SGPL01000786">
    <property type="protein sequence ID" value="THH07347.1"/>
    <property type="molecule type" value="Genomic_DNA"/>
</dbReference>
<evidence type="ECO:0008006" key="5">
    <source>
        <dbReference type="Google" id="ProtNLM"/>
    </source>
</evidence>
<feature type="compositionally biased region" description="Pro residues" evidence="2">
    <location>
        <begin position="1"/>
        <end position="11"/>
    </location>
</feature>
<evidence type="ECO:0000313" key="3">
    <source>
        <dbReference type="EMBL" id="THH07347.1"/>
    </source>
</evidence>
<evidence type="ECO:0000313" key="4">
    <source>
        <dbReference type="Proteomes" id="UP000310158"/>
    </source>
</evidence>
<dbReference type="OrthoDB" id="4781at2759"/>
<proteinExistence type="inferred from homology"/>
<feature type="compositionally biased region" description="Low complexity" evidence="2">
    <location>
        <begin position="109"/>
        <end position="118"/>
    </location>
</feature>
<feature type="compositionally biased region" description="Low complexity" evidence="2">
    <location>
        <begin position="85"/>
        <end position="98"/>
    </location>
</feature>
<name>A0A4S4L7M0_9AGAM</name>
<dbReference type="Gene3D" id="2.60.120.200">
    <property type="match status" value="2"/>
</dbReference>
<comment type="caution">
    <text evidence="3">The sequence shown here is derived from an EMBL/GenBank/DDBJ whole genome shotgun (WGS) entry which is preliminary data.</text>
</comment>
<organism evidence="3 4">
    <name type="scientific">Bondarzewia mesenterica</name>
    <dbReference type="NCBI Taxonomy" id="1095465"/>
    <lineage>
        <taxon>Eukaryota</taxon>
        <taxon>Fungi</taxon>
        <taxon>Dikarya</taxon>
        <taxon>Basidiomycota</taxon>
        <taxon>Agaricomycotina</taxon>
        <taxon>Agaricomycetes</taxon>
        <taxon>Russulales</taxon>
        <taxon>Bondarzewiaceae</taxon>
        <taxon>Bondarzewia</taxon>
    </lineage>
</organism>
<dbReference type="SUPFAM" id="SSF49899">
    <property type="entry name" value="Concanavalin A-like lectins/glucanases"/>
    <property type="match status" value="2"/>
</dbReference>
<keyword evidence="4" id="KW-1185">Reference proteome</keyword>
<sequence length="649" mass="70752">MSPTFPLPPPLQDTNMANSEHDQQLSPSRPFFLGSDNSTRETDQSSSASVLIAPAPKSPTSPLRPRNRQESTQSITYERLHTGLSTRTTSTTDTAATSNPFNTPASEQANPFSPPASVASFSLADRHHFPTPPRSPLSVPALARAGSRPFRSIPMTTLACPKLKLVPSAKPSLPPPRRPLTLYQNPSSTAASASGKRPSAPRPRSTMLALSDPIEKPWLKKKDRTAWLAYFLTYGMTLLGVAAGAVRIWTGWKGVPLLGNLCLVLDEQFQGNELDIDAVWMREADMGGFGNGEFEMTTASTNNSFVRNNNLYLLPTLTSDVIGHDAVFDGYTFNLTGCTNTNLTACGAVSNRTAGTIINPVMSARISTKGKKSIRYGRVEVRAKLPRGDWGHQLRARLAQLGSVDVAQRGGEDVRMVDDASLVVCARIPYLRARMVPGFHVRTLSSSSPPLPSPLPSLPFPLTIKCLLTYSDVGVENRRIYVDSRLQHMIDLRFTIPFFERGDFPASVSNASQEIILANPWAGRGNSAPFDQPFYLIMDVAIGGTNGWFPDGAGNKPWLNGAISASLFFLSLFYDSSGVADIFLSYLACLDAMQLFAEAQDEWYPSWPQSDEDRAMIVDWSMIDDPSIAVWDTLHGALSRLVSSGFGFG</sequence>
<dbReference type="PANTHER" id="PTHR10963">
    <property type="entry name" value="GLYCOSYL HYDROLASE-RELATED"/>
    <property type="match status" value="1"/>
</dbReference>
<dbReference type="Proteomes" id="UP000310158">
    <property type="component" value="Unassembled WGS sequence"/>
</dbReference>
<reference evidence="3 4" key="1">
    <citation type="submission" date="2019-02" db="EMBL/GenBank/DDBJ databases">
        <title>Genome sequencing of the rare red list fungi Bondarzewia mesenterica.</title>
        <authorList>
            <person name="Buettner E."/>
            <person name="Kellner H."/>
        </authorList>
    </citation>
    <scope>NUCLEOTIDE SEQUENCE [LARGE SCALE GENOMIC DNA]</scope>
    <source>
        <strain evidence="3 4">DSM 108281</strain>
    </source>
</reference>
<dbReference type="PANTHER" id="PTHR10963:SF55">
    <property type="entry name" value="GLYCOSIDE HYDROLASE FAMILY 16 PROTEIN"/>
    <property type="match status" value="1"/>
</dbReference>
<feature type="compositionally biased region" description="Polar residues" evidence="2">
    <location>
        <begin position="99"/>
        <end position="108"/>
    </location>
</feature>
<evidence type="ECO:0000256" key="2">
    <source>
        <dbReference type="SAM" id="MobiDB-lite"/>
    </source>
</evidence>
<comment type="similarity">
    <text evidence="1">Belongs to the glycosyl hydrolase 16 family.</text>
</comment>
<gene>
    <name evidence="3" type="ORF">EW146_g9344</name>
</gene>
<feature type="region of interest" description="Disordered" evidence="2">
    <location>
        <begin position="166"/>
        <end position="207"/>
    </location>
</feature>
<protein>
    <recommendedName>
        <fullName evidence="5">GH16 domain-containing protein</fullName>
    </recommendedName>
</protein>
<dbReference type="InterPro" id="IPR013320">
    <property type="entry name" value="ConA-like_dom_sf"/>
</dbReference>